<protein>
    <submittedName>
        <fullName evidence="1">Uncharacterized protein</fullName>
    </submittedName>
</protein>
<reference evidence="2" key="2">
    <citation type="journal article" date="2017" name="Nat. Plants">
        <title>The Aegilops tauschii genome reveals multiple impacts of transposons.</title>
        <authorList>
            <person name="Zhao G."/>
            <person name="Zou C."/>
            <person name="Li K."/>
            <person name="Wang K."/>
            <person name="Li T."/>
            <person name="Gao L."/>
            <person name="Zhang X."/>
            <person name="Wang H."/>
            <person name="Yang Z."/>
            <person name="Liu X."/>
            <person name="Jiang W."/>
            <person name="Mao L."/>
            <person name="Kong X."/>
            <person name="Jiao Y."/>
            <person name="Jia J."/>
        </authorList>
    </citation>
    <scope>NUCLEOTIDE SEQUENCE [LARGE SCALE GENOMIC DNA]</scope>
    <source>
        <strain evidence="2">cv. AL8/78</strain>
    </source>
</reference>
<reference evidence="1" key="5">
    <citation type="journal article" date="2021" name="G3 (Bethesda)">
        <title>Aegilops tauschii genome assembly Aet v5.0 features greater sequence contiguity and improved annotation.</title>
        <authorList>
            <person name="Wang L."/>
            <person name="Zhu T."/>
            <person name="Rodriguez J.C."/>
            <person name="Deal K.R."/>
            <person name="Dubcovsky J."/>
            <person name="McGuire P.E."/>
            <person name="Lux T."/>
            <person name="Spannagl M."/>
            <person name="Mayer K.F.X."/>
            <person name="Baldrich P."/>
            <person name="Meyers B.C."/>
            <person name="Huo N."/>
            <person name="Gu Y.Q."/>
            <person name="Zhou H."/>
            <person name="Devos K.M."/>
            <person name="Bennetzen J.L."/>
            <person name="Unver T."/>
            <person name="Budak H."/>
            <person name="Gulick P.J."/>
            <person name="Galiba G."/>
            <person name="Kalapos B."/>
            <person name="Nelson D.R."/>
            <person name="Li P."/>
            <person name="You F.M."/>
            <person name="Luo M.C."/>
            <person name="Dvorak J."/>
        </authorList>
    </citation>
    <scope>NUCLEOTIDE SEQUENCE [LARGE SCALE GENOMIC DNA]</scope>
    <source>
        <strain evidence="1">cv. AL8/78</strain>
    </source>
</reference>
<dbReference type="AlphaFoldDB" id="A0A453HR02"/>
<dbReference type="Gramene" id="AET4Gv20268600.2">
    <property type="protein sequence ID" value="AET4Gv20268600.2"/>
    <property type="gene ID" value="AET4Gv20268600"/>
</dbReference>
<dbReference type="Proteomes" id="UP000015105">
    <property type="component" value="Chromosome 4D"/>
</dbReference>
<keyword evidence="2" id="KW-1185">Reference proteome</keyword>
<dbReference type="EnsemblPlants" id="AET4Gv20268600.2">
    <property type="protein sequence ID" value="AET4Gv20268600.2"/>
    <property type="gene ID" value="AET4Gv20268600"/>
</dbReference>
<reference evidence="1" key="3">
    <citation type="journal article" date="2017" name="Nature">
        <title>Genome sequence of the progenitor of the wheat D genome Aegilops tauschii.</title>
        <authorList>
            <person name="Luo M.C."/>
            <person name="Gu Y.Q."/>
            <person name="Puiu D."/>
            <person name="Wang H."/>
            <person name="Twardziok S.O."/>
            <person name="Deal K.R."/>
            <person name="Huo N."/>
            <person name="Zhu T."/>
            <person name="Wang L."/>
            <person name="Wang Y."/>
            <person name="McGuire P.E."/>
            <person name="Liu S."/>
            <person name="Long H."/>
            <person name="Ramasamy R.K."/>
            <person name="Rodriguez J.C."/>
            <person name="Van S.L."/>
            <person name="Yuan L."/>
            <person name="Wang Z."/>
            <person name="Xia Z."/>
            <person name="Xiao L."/>
            <person name="Anderson O.D."/>
            <person name="Ouyang S."/>
            <person name="Liang Y."/>
            <person name="Zimin A.V."/>
            <person name="Pertea G."/>
            <person name="Qi P."/>
            <person name="Bennetzen J.L."/>
            <person name="Dai X."/>
            <person name="Dawson M.W."/>
            <person name="Muller H.G."/>
            <person name="Kugler K."/>
            <person name="Rivarola-Duarte L."/>
            <person name="Spannagl M."/>
            <person name="Mayer K.F.X."/>
            <person name="Lu F.H."/>
            <person name="Bevan M.W."/>
            <person name="Leroy P."/>
            <person name="Li P."/>
            <person name="You F.M."/>
            <person name="Sun Q."/>
            <person name="Liu Z."/>
            <person name="Lyons E."/>
            <person name="Wicker T."/>
            <person name="Salzberg S.L."/>
            <person name="Devos K.M."/>
            <person name="Dvorak J."/>
        </authorList>
    </citation>
    <scope>NUCLEOTIDE SEQUENCE [LARGE SCALE GENOMIC DNA]</scope>
    <source>
        <strain evidence="1">cv. AL8/78</strain>
    </source>
</reference>
<reference evidence="1" key="4">
    <citation type="submission" date="2019-03" db="UniProtKB">
        <authorList>
            <consortium name="EnsemblPlants"/>
        </authorList>
    </citation>
    <scope>IDENTIFICATION</scope>
</reference>
<reference evidence="2" key="1">
    <citation type="journal article" date="2014" name="Science">
        <title>Ancient hybridizations among the ancestral genomes of bread wheat.</title>
        <authorList>
            <consortium name="International Wheat Genome Sequencing Consortium,"/>
            <person name="Marcussen T."/>
            <person name="Sandve S.R."/>
            <person name="Heier L."/>
            <person name="Spannagl M."/>
            <person name="Pfeifer M."/>
            <person name="Jakobsen K.S."/>
            <person name="Wulff B.B."/>
            <person name="Steuernagel B."/>
            <person name="Mayer K.F."/>
            <person name="Olsen O.A."/>
        </authorList>
    </citation>
    <scope>NUCLEOTIDE SEQUENCE [LARGE SCALE GENOMIC DNA]</scope>
    <source>
        <strain evidence="2">cv. AL8/78</strain>
    </source>
</reference>
<evidence type="ECO:0000313" key="1">
    <source>
        <dbReference type="EnsemblPlants" id="AET4Gv20268600.2"/>
    </source>
</evidence>
<organism evidence="1 2">
    <name type="scientific">Aegilops tauschii subsp. strangulata</name>
    <name type="common">Goatgrass</name>
    <dbReference type="NCBI Taxonomy" id="200361"/>
    <lineage>
        <taxon>Eukaryota</taxon>
        <taxon>Viridiplantae</taxon>
        <taxon>Streptophyta</taxon>
        <taxon>Embryophyta</taxon>
        <taxon>Tracheophyta</taxon>
        <taxon>Spermatophyta</taxon>
        <taxon>Magnoliopsida</taxon>
        <taxon>Liliopsida</taxon>
        <taxon>Poales</taxon>
        <taxon>Poaceae</taxon>
        <taxon>BOP clade</taxon>
        <taxon>Pooideae</taxon>
        <taxon>Triticodae</taxon>
        <taxon>Triticeae</taxon>
        <taxon>Triticinae</taxon>
        <taxon>Aegilops</taxon>
    </lineage>
</organism>
<name>A0A453HR02_AEGTS</name>
<sequence>MFVCQAKIKWGKRPISQDSNCYLVLRFIWLRHNFNWAPSHVIYCISDMCFATKLCPNHLYLHYCCKLLKCKLC</sequence>
<proteinExistence type="predicted"/>
<accession>A0A453HR02</accession>
<evidence type="ECO:0000313" key="2">
    <source>
        <dbReference type="Proteomes" id="UP000015105"/>
    </source>
</evidence>